<dbReference type="Pfam" id="PF02214">
    <property type="entry name" value="BTB_2"/>
    <property type="match status" value="1"/>
</dbReference>
<organism evidence="2 3">
    <name type="scientific">Paraglomus occultum</name>
    <dbReference type="NCBI Taxonomy" id="144539"/>
    <lineage>
        <taxon>Eukaryota</taxon>
        <taxon>Fungi</taxon>
        <taxon>Fungi incertae sedis</taxon>
        <taxon>Mucoromycota</taxon>
        <taxon>Glomeromycotina</taxon>
        <taxon>Glomeromycetes</taxon>
        <taxon>Paraglomerales</taxon>
        <taxon>Paraglomeraceae</taxon>
        <taxon>Paraglomus</taxon>
    </lineage>
</organism>
<dbReference type="SUPFAM" id="SSF54695">
    <property type="entry name" value="POZ domain"/>
    <property type="match status" value="1"/>
</dbReference>
<protein>
    <submittedName>
        <fullName evidence="2">9612_t:CDS:1</fullName>
    </submittedName>
</protein>
<keyword evidence="3" id="KW-1185">Reference proteome</keyword>
<dbReference type="AlphaFoldDB" id="A0A9N9G8B9"/>
<dbReference type="Gene3D" id="3.30.710.10">
    <property type="entry name" value="Potassium Channel Kv1.1, Chain A"/>
    <property type="match status" value="1"/>
</dbReference>
<gene>
    <name evidence="2" type="ORF">POCULU_LOCUS6641</name>
</gene>
<evidence type="ECO:0000313" key="3">
    <source>
        <dbReference type="Proteomes" id="UP000789572"/>
    </source>
</evidence>
<proteinExistence type="predicted"/>
<dbReference type="Proteomes" id="UP000789572">
    <property type="component" value="Unassembled WGS sequence"/>
</dbReference>
<dbReference type="EMBL" id="CAJVPJ010001272">
    <property type="protein sequence ID" value="CAG8584146.1"/>
    <property type="molecule type" value="Genomic_DNA"/>
</dbReference>
<dbReference type="InterPro" id="IPR011333">
    <property type="entry name" value="SKP1/BTB/POZ_sf"/>
</dbReference>
<name>A0A9N9G8B9_9GLOM</name>
<dbReference type="OrthoDB" id="10025005at2759"/>
<accession>A0A9N9G8B9</accession>
<dbReference type="InterPro" id="IPR003131">
    <property type="entry name" value="T1-type_BTB"/>
</dbReference>
<evidence type="ECO:0000313" key="2">
    <source>
        <dbReference type="EMBL" id="CAG8584146.1"/>
    </source>
</evidence>
<evidence type="ECO:0000259" key="1">
    <source>
        <dbReference type="Pfam" id="PF02214"/>
    </source>
</evidence>
<feature type="domain" description="Potassium channel tetramerisation-type BTB" evidence="1">
    <location>
        <begin position="13"/>
        <end position="70"/>
    </location>
</feature>
<reference evidence="2" key="1">
    <citation type="submission" date="2021-06" db="EMBL/GenBank/DDBJ databases">
        <authorList>
            <person name="Kallberg Y."/>
            <person name="Tangrot J."/>
            <person name="Rosling A."/>
        </authorList>
    </citation>
    <scope>NUCLEOTIDE SEQUENCE</scope>
    <source>
        <strain evidence="2">IA702</strain>
    </source>
</reference>
<sequence>MFQERNRDMLHPSNGNEYFFDRDGRAFYYIMEYYRKGTVPYYDDCGQSMHHCNLVPRTQLEGELDFFQIPKPPVIEAPSITVTEEYAAQLLNNFIDMLKKVLREAHSQLYSRVSMTFVSKSFEDFAIAPGIESAIRLATPYAFSGYRILRNFPELSEHLKEDSSISDCYIQKGFRRVNSSLEVLDRLTLTIISPLNLEMEVIKEMSYLGRSVEGGN</sequence>
<dbReference type="GO" id="GO:0051260">
    <property type="term" value="P:protein homooligomerization"/>
    <property type="evidence" value="ECO:0007669"/>
    <property type="project" value="InterPro"/>
</dbReference>
<comment type="caution">
    <text evidence="2">The sequence shown here is derived from an EMBL/GenBank/DDBJ whole genome shotgun (WGS) entry which is preliminary data.</text>
</comment>